<keyword evidence="5 6" id="KW-0472">Membrane</keyword>
<dbReference type="EMBL" id="MLAK01000594">
    <property type="protein sequence ID" value="OHT11086.1"/>
    <property type="molecule type" value="Genomic_DNA"/>
</dbReference>
<evidence type="ECO:0000256" key="4">
    <source>
        <dbReference type="ARBA" id="ARBA00022989"/>
    </source>
</evidence>
<dbReference type="OrthoDB" id="10030083at2759"/>
<dbReference type="GO" id="GO:0046839">
    <property type="term" value="P:phospholipid dephosphorylation"/>
    <property type="evidence" value="ECO:0007669"/>
    <property type="project" value="TreeGrafter"/>
</dbReference>
<feature type="domain" description="Phosphatidic acid phosphatase type 2/haloperoxidase" evidence="7">
    <location>
        <begin position="92"/>
        <end position="225"/>
    </location>
</feature>
<keyword evidence="9" id="KW-1185">Reference proteome</keyword>
<feature type="transmembrane region" description="Helical" evidence="6">
    <location>
        <begin position="179"/>
        <end position="198"/>
    </location>
</feature>
<feature type="transmembrane region" description="Helical" evidence="6">
    <location>
        <begin position="94"/>
        <end position="111"/>
    </location>
</feature>
<dbReference type="PANTHER" id="PTHR10165:SF35">
    <property type="entry name" value="RE23632P"/>
    <property type="match status" value="1"/>
</dbReference>
<dbReference type="GO" id="GO:0016020">
    <property type="term" value="C:membrane"/>
    <property type="evidence" value="ECO:0007669"/>
    <property type="project" value="UniProtKB-SubCell"/>
</dbReference>
<evidence type="ECO:0000256" key="3">
    <source>
        <dbReference type="ARBA" id="ARBA00022692"/>
    </source>
</evidence>
<evidence type="ECO:0000256" key="6">
    <source>
        <dbReference type="SAM" id="Phobius"/>
    </source>
</evidence>
<dbReference type="RefSeq" id="XP_068364222.1">
    <property type="nucleotide sequence ID" value="XM_068491638.1"/>
</dbReference>
<dbReference type="SUPFAM" id="SSF48317">
    <property type="entry name" value="Acid phosphatase/Vanadium-dependent haloperoxidase"/>
    <property type="match status" value="1"/>
</dbReference>
<dbReference type="VEuPathDB" id="TrichDB:TRFO_04023"/>
<evidence type="ECO:0000259" key="7">
    <source>
        <dbReference type="SMART" id="SM00014"/>
    </source>
</evidence>
<evidence type="ECO:0000256" key="2">
    <source>
        <dbReference type="ARBA" id="ARBA00008816"/>
    </source>
</evidence>
<dbReference type="GeneID" id="94826342"/>
<dbReference type="Proteomes" id="UP000179807">
    <property type="component" value="Unassembled WGS sequence"/>
</dbReference>
<dbReference type="SMART" id="SM00014">
    <property type="entry name" value="acidPPc"/>
    <property type="match status" value="1"/>
</dbReference>
<comment type="caution">
    <text evidence="8">The sequence shown here is derived from an EMBL/GenBank/DDBJ whole genome shotgun (WGS) entry which is preliminary data.</text>
</comment>
<gene>
    <name evidence="8" type="ORF">TRFO_04023</name>
</gene>
<keyword evidence="4 6" id="KW-1133">Transmembrane helix</keyword>
<comment type="similarity">
    <text evidence="2">Belongs to the PA-phosphatase related phosphoesterase family.</text>
</comment>
<dbReference type="PANTHER" id="PTHR10165">
    <property type="entry name" value="LIPID PHOSPHATE PHOSPHATASE"/>
    <property type="match status" value="1"/>
</dbReference>
<evidence type="ECO:0000256" key="1">
    <source>
        <dbReference type="ARBA" id="ARBA00004141"/>
    </source>
</evidence>
<dbReference type="InterPro" id="IPR000326">
    <property type="entry name" value="PAP2/HPO"/>
</dbReference>
<evidence type="ECO:0000313" key="9">
    <source>
        <dbReference type="Proteomes" id="UP000179807"/>
    </source>
</evidence>
<protein>
    <submittedName>
        <fullName evidence="8">PAP2 superfamily protein</fullName>
    </submittedName>
</protein>
<evidence type="ECO:0000313" key="8">
    <source>
        <dbReference type="EMBL" id="OHT11086.1"/>
    </source>
</evidence>
<dbReference type="InterPro" id="IPR043216">
    <property type="entry name" value="PAP-like"/>
</dbReference>
<keyword evidence="3 6" id="KW-0812">Transmembrane</keyword>
<dbReference type="AlphaFoldDB" id="A0A1J4KN11"/>
<proteinExistence type="inferred from homology"/>
<organism evidence="8 9">
    <name type="scientific">Tritrichomonas foetus</name>
    <dbReference type="NCBI Taxonomy" id="1144522"/>
    <lineage>
        <taxon>Eukaryota</taxon>
        <taxon>Metamonada</taxon>
        <taxon>Parabasalia</taxon>
        <taxon>Tritrichomonadida</taxon>
        <taxon>Tritrichomonadidae</taxon>
        <taxon>Tritrichomonas</taxon>
    </lineage>
</organism>
<feature type="transmembrane region" description="Helical" evidence="6">
    <location>
        <begin position="20"/>
        <end position="38"/>
    </location>
</feature>
<sequence length="252" mass="28237">MNEKLQFLIQLLKKYAFLDWVAVAVVLATGLTIDFSPYPRDFRANIISDIDQPLRTSTIPYNYLCIITFGIGGVVAAFIWLNHHGLDSSLSKCLAAYYFSICFTILISCFLKKVIARPRPDTLARCGGDGSFYQCTQNLPADLVADQFYSFPSGHAAEIMAPAVFLSFLIAELFRSSQIVFTFFRILPIVLAIFASASRIWDRAHHVDDVVMGMFLGAIVGFLTFHTFTQEIGKDEEKDNSLAYSISSMKYT</sequence>
<dbReference type="GO" id="GO:0006644">
    <property type="term" value="P:phospholipid metabolic process"/>
    <property type="evidence" value="ECO:0007669"/>
    <property type="project" value="InterPro"/>
</dbReference>
<feature type="transmembrane region" description="Helical" evidence="6">
    <location>
        <begin position="210"/>
        <end position="228"/>
    </location>
</feature>
<dbReference type="Gene3D" id="1.20.144.10">
    <property type="entry name" value="Phosphatidic acid phosphatase type 2/haloperoxidase"/>
    <property type="match status" value="1"/>
</dbReference>
<dbReference type="InterPro" id="IPR036938">
    <property type="entry name" value="PAP2/HPO_sf"/>
</dbReference>
<dbReference type="Pfam" id="PF01569">
    <property type="entry name" value="PAP2"/>
    <property type="match status" value="1"/>
</dbReference>
<reference evidence="8" key="1">
    <citation type="submission" date="2016-10" db="EMBL/GenBank/DDBJ databases">
        <authorList>
            <person name="Benchimol M."/>
            <person name="Almeida L.G."/>
            <person name="Vasconcelos A.T."/>
            <person name="Perreira-Neves A."/>
            <person name="Rosa I.A."/>
            <person name="Tasca T."/>
            <person name="Bogo M.R."/>
            <person name="de Souza W."/>
        </authorList>
    </citation>
    <scope>NUCLEOTIDE SEQUENCE [LARGE SCALE GENOMIC DNA]</scope>
    <source>
        <strain evidence="8">K</strain>
    </source>
</reference>
<dbReference type="GO" id="GO:0008195">
    <property type="term" value="F:phosphatidate phosphatase activity"/>
    <property type="evidence" value="ECO:0007669"/>
    <property type="project" value="TreeGrafter"/>
</dbReference>
<evidence type="ECO:0000256" key="5">
    <source>
        <dbReference type="ARBA" id="ARBA00023136"/>
    </source>
</evidence>
<comment type="subcellular location">
    <subcellularLocation>
        <location evidence="1">Membrane</location>
        <topology evidence="1">Multi-pass membrane protein</topology>
    </subcellularLocation>
</comment>
<name>A0A1J4KN11_9EUKA</name>
<accession>A0A1J4KN11</accession>
<feature type="transmembrane region" description="Helical" evidence="6">
    <location>
        <begin position="59"/>
        <end position="82"/>
    </location>
</feature>